<proteinExistence type="predicted"/>
<dbReference type="EMBL" id="CAEKDK010000005">
    <property type="protein sequence ID" value="CAB4280324.1"/>
    <property type="molecule type" value="Genomic_DNA"/>
</dbReference>
<dbReference type="AlphaFoldDB" id="A0A6J5UY10"/>
<keyword evidence="1" id="KW-0812">Transmembrane</keyword>
<protein>
    <submittedName>
        <fullName evidence="2">Uncharacterized protein</fullName>
    </submittedName>
</protein>
<evidence type="ECO:0000313" key="3">
    <source>
        <dbReference type="Proteomes" id="UP000507222"/>
    </source>
</evidence>
<reference evidence="2 3" key="1">
    <citation type="submission" date="2020-05" db="EMBL/GenBank/DDBJ databases">
        <authorList>
            <person name="Campoy J."/>
            <person name="Schneeberger K."/>
            <person name="Spophaly S."/>
        </authorList>
    </citation>
    <scope>NUCLEOTIDE SEQUENCE [LARGE SCALE GENOMIC DNA]</scope>
    <source>
        <strain evidence="2">PruArmRojPasFocal</strain>
    </source>
</reference>
<gene>
    <name evidence="2" type="ORF">CURHAP_LOCUS33151</name>
</gene>
<evidence type="ECO:0000256" key="1">
    <source>
        <dbReference type="SAM" id="Phobius"/>
    </source>
</evidence>
<name>A0A6J5UY10_PRUAR</name>
<evidence type="ECO:0000313" key="2">
    <source>
        <dbReference type="EMBL" id="CAB4280324.1"/>
    </source>
</evidence>
<accession>A0A6J5UY10</accession>
<keyword evidence="1" id="KW-0472">Membrane</keyword>
<keyword evidence="1" id="KW-1133">Transmembrane helix</keyword>
<sequence>MGLSRPHKVGNGVSARWVSLFCIASFFLGVLVVNSGVWKFSFFMLFAATDPFFLDAFAVLSRNWGAADRLLVETSTGNGFRKLLLDGVVMGVPDPKIDEELHYWRNVN</sequence>
<feature type="transmembrane region" description="Helical" evidence="1">
    <location>
        <begin position="12"/>
        <end position="34"/>
    </location>
</feature>
<dbReference type="Proteomes" id="UP000507222">
    <property type="component" value="Unassembled WGS sequence"/>
</dbReference>
<organism evidence="2 3">
    <name type="scientific">Prunus armeniaca</name>
    <name type="common">Apricot</name>
    <name type="synonym">Armeniaca vulgaris</name>
    <dbReference type="NCBI Taxonomy" id="36596"/>
    <lineage>
        <taxon>Eukaryota</taxon>
        <taxon>Viridiplantae</taxon>
        <taxon>Streptophyta</taxon>
        <taxon>Embryophyta</taxon>
        <taxon>Tracheophyta</taxon>
        <taxon>Spermatophyta</taxon>
        <taxon>Magnoliopsida</taxon>
        <taxon>eudicotyledons</taxon>
        <taxon>Gunneridae</taxon>
        <taxon>Pentapetalae</taxon>
        <taxon>rosids</taxon>
        <taxon>fabids</taxon>
        <taxon>Rosales</taxon>
        <taxon>Rosaceae</taxon>
        <taxon>Amygdaloideae</taxon>
        <taxon>Amygdaleae</taxon>
        <taxon>Prunus</taxon>
    </lineage>
</organism>